<dbReference type="EMBL" id="RJKL01000001">
    <property type="protein sequence ID" value="ROP29662.1"/>
    <property type="molecule type" value="Genomic_DNA"/>
</dbReference>
<evidence type="ECO:0000313" key="4">
    <source>
        <dbReference type="Proteomes" id="UP000271683"/>
    </source>
</evidence>
<feature type="compositionally biased region" description="Low complexity" evidence="1">
    <location>
        <begin position="125"/>
        <end position="136"/>
    </location>
</feature>
<feature type="compositionally biased region" description="Basic and acidic residues" evidence="1">
    <location>
        <begin position="68"/>
        <end position="84"/>
    </location>
</feature>
<feature type="compositionally biased region" description="Pro residues" evidence="1">
    <location>
        <begin position="89"/>
        <end position="102"/>
    </location>
</feature>
<reference evidence="3 4" key="1">
    <citation type="submission" date="2018-11" db="EMBL/GenBank/DDBJ databases">
        <title>Sequencing the genomes of 1000 actinobacteria strains.</title>
        <authorList>
            <person name="Klenk H.-P."/>
        </authorList>
    </citation>
    <scope>NUCLEOTIDE SEQUENCE [LARGE SCALE GENOMIC DNA]</scope>
    <source>
        <strain evidence="3 4">DSM 43634</strain>
    </source>
</reference>
<evidence type="ECO:0000256" key="1">
    <source>
        <dbReference type="SAM" id="MobiDB-lite"/>
    </source>
</evidence>
<dbReference type="AlphaFoldDB" id="A0A3N1GHB1"/>
<keyword evidence="2" id="KW-0812">Transmembrane</keyword>
<name>A0A3N1GHB1_9ACTN</name>
<evidence type="ECO:0000313" key="3">
    <source>
        <dbReference type="EMBL" id="ROP29662.1"/>
    </source>
</evidence>
<feature type="region of interest" description="Disordered" evidence="1">
    <location>
        <begin position="1"/>
        <end position="138"/>
    </location>
</feature>
<evidence type="ECO:0000256" key="2">
    <source>
        <dbReference type="SAM" id="Phobius"/>
    </source>
</evidence>
<sequence length="255" mass="27260">MPEQPQWPERTLDMPPQDPWADPPTTDMPSRAAAPQYDPTRQHGGSGPARQHGGSDPTRLQGAADPTRAAHPDPTRAGHPDPTRAAHPGPAPAAPAAPPPSPFSSGRASVTPRPQQQFTAEHEPTGTGWPGAAPPAQRHPMGWHLAQLRRGGEWSFAGLLFAFVCWGIWALSTDGDDLTTPIVIFLVSVVVAGGVFALSRLVGRLVLERQFGRERRTARGSHMVAGLFLAGVGVAHLRQTGWVMTAVNWVVDLAR</sequence>
<gene>
    <name evidence="3" type="ORF">EDD30_2469</name>
</gene>
<comment type="caution">
    <text evidence="3">The sequence shown here is derived from an EMBL/GenBank/DDBJ whole genome shotgun (WGS) entry which is preliminary data.</text>
</comment>
<feature type="transmembrane region" description="Helical" evidence="2">
    <location>
        <begin position="178"/>
        <end position="199"/>
    </location>
</feature>
<feature type="transmembrane region" description="Helical" evidence="2">
    <location>
        <begin position="154"/>
        <end position="172"/>
    </location>
</feature>
<keyword evidence="2" id="KW-0472">Membrane</keyword>
<feature type="transmembrane region" description="Helical" evidence="2">
    <location>
        <begin position="220"/>
        <end position="237"/>
    </location>
</feature>
<keyword evidence="2" id="KW-1133">Transmembrane helix</keyword>
<dbReference type="RefSeq" id="WP_211353746.1">
    <property type="nucleotide sequence ID" value="NZ_RJKL01000001.1"/>
</dbReference>
<proteinExistence type="predicted"/>
<accession>A0A3N1GHB1</accession>
<dbReference type="Proteomes" id="UP000271683">
    <property type="component" value="Unassembled WGS sequence"/>
</dbReference>
<organism evidence="3 4">
    <name type="scientific">Couchioplanes caeruleus</name>
    <dbReference type="NCBI Taxonomy" id="56438"/>
    <lineage>
        <taxon>Bacteria</taxon>
        <taxon>Bacillati</taxon>
        <taxon>Actinomycetota</taxon>
        <taxon>Actinomycetes</taxon>
        <taxon>Micromonosporales</taxon>
        <taxon>Micromonosporaceae</taxon>
        <taxon>Couchioplanes</taxon>
    </lineage>
</organism>
<protein>
    <submittedName>
        <fullName evidence="3">Uncharacterized protein</fullName>
    </submittedName>
</protein>